<protein>
    <submittedName>
        <fullName evidence="2">Uncharacterized protein</fullName>
    </submittedName>
</protein>
<reference evidence="2 3" key="1">
    <citation type="journal article" date="2024" name="J Genomics">
        <title>Draft genome sequencing and assembly of Favolaschia claudopus CIRM-BRFM 2984 isolated from oak limbs.</title>
        <authorList>
            <person name="Navarro D."/>
            <person name="Drula E."/>
            <person name="Chaduli D."/>
            <person name="Cazenave R."/>
            <person name="Ahrendt S."/>
            <person name="Wang J."/>
            <person name="Lipzen A."/>
            <person name="Daum C."/>
            <person name="Barry K."/>
            <person name="Grigoriev I.V."/>
            <person name="Favel A."/>
            <person name="Rosso M.N."/>
            <person name="Martin F."/>
        </authorList>
    </citation>
    <scope>NUCLEOTIDE SEQUENCE [LARGE SCALE GENOMIC DNA]</scope>
    <source>
        <strain evidence="2 3">CIRM-BRFM 2984</strain>
    </source>
</reference>
<dbReference type="EMBL" id="JAWWNJ010000047">
    <property type="protein sequence ID" value="KAK7017667.1"/>
    <property type="molecule type" value="Genomic_DNA"/>
</dbReference>
<organism evidence="2 3">
    <name type="scientific">Favolaschia claudopus</name>
    <dbReference type="NCBI Taxonomy" id="2862362"/>
    <lineage>
        <taxon>Eukaryota</taxon>
        <taxon>Fungi</taxon>
        <taxon>Dikarya</taxon>
        <taxon>Basidiomycota</taxon>
        <taxon>Agaricomycotina</taxon>
        <taxon>Agaricomycetes</taxon>
        <taxon>Agaricomycetidae</taxon>
        <taxon>Agaricales</taxon>
        <taxon>Marasmiineae</taxon>
        <taxon>Mycenaceae</taxon>
        <taxon>Favolaschia</taxon>
    </lineage>
</organism>
<accession>A0AAW0AYI1</accession>
<keyword evidence="3" id="KW-1185">Reference proteome</keyword>
<dbReference type="AlphaFoldDB" id="A0AAW0AYI1"/>
<dbReference type="Proteomes" id="UP001362999">
    <property type="component" value="Unassembled WGS sequence"/>
</dbReference>
<feature type="region of interest" description="Disordered" evidence="1">
    <location>
        <begin position="174"/>
        <end position="208"/>
    </location>
</feature>
<name>A0AAW0AYI1_9AGAR</name>
<comment type="caution">
    <text evidence="2">The sequence shown here is derived from an EMBL/GenBank/DDBJ whole genome shotgun (WGS) entry which is preliminary data.</text>
</comment>
<proteinExistence type="predicted"/>
<sequence length="226" mass="24686">MQITFKIGVFKLGNWCGCLNLVHKIALSHGLSGLAWLSEARARGQSQRIGLAWLAEATAWLGWLLASGQGRQNTIPSTCYSPHQTPAENALTTRIDAPRAGLQDLAAGRLTPPPTRKVASSAPVHQILRCCVATAAPRSGVWHNVDYMDRRPASGTTDFQICVKFFLTSVSSMRGVQDQPPTQNSIFRRPPSDISNQNFAAARPSSPPTYPKMTIRFFAFRRATGP</sequence>
<evidence type="ECO:0000313" key="3">
    <source>
        <dbReference type="Proteomes" id="UP001362999"/>
    </source>
</evidence>
<feature type="non-terminal residue" evidence="2">
    <location>
        <position position="226"/>
    </location>
</feature>
<feature type="compositionally biased region" description="Polar residues" evidence="1">
    <location>
        <begin position="174"/>
        <end position="186"/>
    </location>
</feature>
<gene>
    <name evidence="2" type="ORF">R3P38DRAFT_3360456</name>
</gene>
<evidence type="ECO:0000256" key="1">
    <source>
        <dbReference type="SAM" id="MobiDB-lite"/>
    </source>
</evidence>
<evidence type="ECO:0000313" key="2">
    <source>
        <dbReference type="EMBL" id="KAK7017667.1"/>
    </source>
</evidence>